<dbReference type="RefSeq" id="XP_025481395.1">
    <property type="nucleotide sequence ID" value="XM_025625185.1"/>
</dbReference>
<organism evidence="1 2">
    <name type="scientific">Aspergillus neoniger (strain CBS 115656)</name>
    <dbReference type="NCBI Taxonomy" id="1448310"/>
    <lineage>
        <taxon>Eukaryota</taxon>
        <taxon>Fungi</taxon>
        <taxon>Dikarya</taxon>
        <taxon>Ascomycota</taxon>
        <taxon>Pezizomycotina</taxon>
        <taxon>Eurotiomycetes</taxon>
        <taxon>Eurotiomycetidae</taxon>
        <taxon>Eurotiales</taxon>
        <taxon>Aspergillaceae</taxon>
        <taxon>Aspergillus</taxon>
        <taxon>Aspergillus subgen. Circumdati</taxon>
    </lineage>
</organism>
<accession>A0A318YPW3</accession>
<dbReference type="GeneID" id="37127641"/>
<evidence type="ECO:0000313" key="1">
    <source>
        <dbReference type="EMBL" id="PYH35917.1"/>
    </source>
</evidence>
<reference evidence="1" key="1">
    <citation type="submission" date="2016-12" db="EMBL/GenBank/DDBJ databases">
        <title>The genomes of Aspergillus section Nigri reveals drivers in fungal speciation.</title>
        <authorList>
            <consortium name="DOE Joint Genome Institute"/>
            <person name="Vesth T.C."/>
            <person name="Nybo J."/>
            <person name="Theobald S."/>
            <person name="Brandl J."/>
            <person name="Frisvad J.C."/>
            <person name="Nielsen K.F."/>
            <person name="Lyhne E.K."/>
            <person name="Kogle M.E."/>
            <person name="Kuo A."/>
            <person name="Riley R."/>
            <person name="Clum A."/>
            <person name="Nolan M."/>
            <person name="Lipzen A."/>
            <person name="Salamov A."/>
            <person name="Henrissat B."/>
            <person name="Wiebenga A."/>
            <person name="De Vries R.P."/>
            <person name="Grigoriev I.V."/>
            <person name="Mortensen U.H."/>
            <person name="Andersen M.R."/>
            <person name="Baker S.E."/>
        </authorList>
    </citation>
    <scope>NUCLEOTIDE SEQUENCE [LARGE SCALE GENOMIC DNA]</scope>
    <source>
        <strain evidence="1">CBS 115656</strain>
    </source>
</reference>
<evidence type="ECO:0000313" key="2">
    <source>
        <dbReference type="Proteomes" id="UP000247647"/>
    </source>
</evidence>
<dbReference type="AlphaFoldDB" id="A0A318YPW3"/>
<keyword evidence="2" id="KW-1185">Reference proteome</keyword>
<gene>
    <name evidence="1" type="ORF">BO87DRAFT_395424</name>
</gene>
<protein>
    <submittedName>
        <fullName evidence="1">Uncharacterized protein</fullName>
    </submittedName>
</protein>
<proteinExistence type="predicted"/>
<dbReference type="EMBL" id="KZ821454">
    <property type="protein sequence ID" value="PYH35917.1"/>
    <property type="molecule type" value="Genomic_DNA"/>
</dbReference>
<name>A0A318YPW3_ASPNB</name>
<dbReference type="Proteomes" id="UP000247647">
    <property type="component" value="Unassembled WGS sequence"/>
</dbReference>
<sequence>MYTTVCVVLEAATKLRGYRSLQLHGIEGGHGPWLSIRLLLVEQSEPRNPPREASTVPWRQTPFGSHGVTAKKFSRRVVANQLPICSSDWTIQKALHRTPEKSDPHIVYPSSQVASPSITSQGWSRVLLGTNRMCGTMVTEWQQRPQNYNPLVSQPNFSTSYQYVQYGTGLTVQPQRCLSLTRLAGRIRVVDCMMEDMIMASSPCIFWYDSHLQ</sequence>